<evidence type="ECO:0000313" key="2">
    <source>
        <dbReference type="EMBL" id="KAK4457777.1"/>
    </source>
</evidence>
<comment type="caution">
    <text evidence="2">The sequence shown here is derived from an EMBL/GenBank/DDBJ whole genome shotgun (WGS) entry which is preliminary data.</text>
</comment>
<evidence type="ECO:0000256" key="1">
    <source>
        <dbReference type="SAM" id="Phobius"/>
    </source>
</evidence>
<name>A0AAV9HE98_9PEZI</name>
<keyword evidence="1" id="KW-1133">Transmembrane helix</keyword>
<keyword evidence="1" id="KW-0812">Transmembrane</keyword>
<dbReference type="Proteomes" id="UP001321749">
    <property type="component" value="Unassembled WGS sequence"/>
</dbReference>
<sequence>MVKSCDAGGGAVLFRGSLPLPLSPGKGGLFFSFFFLFFFFFFPFLTDLGWNILVHLELSCFLREVQSLVLFPFSLLLDISCSFLLRDLSWRKNAELLCGTQTHLLWSWYYTFSGNIIFLVSYLIGWGLSCLDFNDHTHHGDDNDNHDNNEDNNNDDDNCGNYSSACYQLVGHGLRIVDGSCGGGTRGHGGHCCGSFSFIFVMDHCCTSKRSQCFGIHTYFVQFLAVEIFPSDDLWRIYNRAYIMRF</sequence>
<feature type="transmembrane region" description="Helical" evidence="1">
    <location>
        <begin position="65"/>
        <end position="85"/>
    </location>
</feature>
<dbReference type="AlphaFoldDB" id="A0AAV9HE98"/>
<proteinExistence type="predicted"/>
<evidence type="ECO:0000313" key="3">
    <source>
        <dbReference type="Proteomes" id="UP001321749"/>
    </source>
</evidence>
<feature type="transmembrane region" description="Helical" evidence="1">
    <location>
        <begin position="106"/>
        <end position="128"/>
    </location>
</feature>
<keyword evidence="3" id="KW-1185">Reference proteome</keyword>
<reference evidence="2" key="2">
    <citation type="submission" date="2023-06" db="EMBL/GenBank/DDBJ databases">
        <authorList>
            <consortium name="Lawrence Berkeley National Laboratory"/>
            <person name="Mondo S.J."/>
            <person name="Hensen N."/>
            <person name="Bonometti L."/>
            <person name="Westerberg I."/>
            <person name="Brannstrom I.O."/>
            <person name="Guillou S."/>
            <person name="Cros-Aarteil S."/>
            <person name="Calhoun S."/>
            <person name="Haridas S."/>
            <person name="Kuo A."/>
            <person name="Pangilinan J."/>
            <person name="Riley R."/>
            <person name="Labutti K."/>
            <person name="Andreopoulos B."/>
            <person name="Lipzen A."/>
            <person name="Chen C."/>
            <person name="Yanf M."/>
            <person name="Daum C."/>
            <person name="Ng V."/>
            <person name="Clum A."/>
            <person name="Steindorff A."/>
            <person name="Ohm R."/>
            <person name="Martin F."/>
            <person name="Silar P."/>
            <person name="Natvig D."/>
            <person name="Lalanne C."/>
            <person name="Gautier V."/>
            <person name="Ament-Velasquez S.L."/>
            <person name="Kruys A."/>
            <person name="Hutchinson M.I."/>
            <person name="Powell A.J."/>
            <person name="Barry K."/>
            <person name="Miller A.N."/>
            <person name="Grigoriev I.V."/>
            <person name="Debuchy R."/>
            <person name="Gladieux P."/>
            <person name="Thoren M.H."/>
            <person name="Johannesson H."/>
        </authorList>
    </citation>
    <scope>NUCLEOTIDE SEQUENCE</scope>
    <source>
        <strain evidence="2">PSN324</strain>
    </source>
</reference>
<accession>A0AAV9HE98</accession>
<dbReference type="EMBL" id="MU865097">
    <property type="protein sequence ID" value="KAK4457777.1"/>
    <property type="molecule type" value="Genomic_DNA"/>
</dbReference>
<feature type="transmembrane region" description="Helical" evidence="1">
    <location>
        <begin position="27"/>
        <end position="45"/>
    </location>
</feature>
<keyword evidence="1" id="KW-0472">Membrane</keyword>
<gene>
    <name evidence="2" type="ORF">QBC42DRAFT_33740</name>
</gene>
<organism evidence="2 3">
    <name type="scientific">Cladorrhinum samala</name>
    <dbReference type="NCBI Taxonomy" id="585594"/>
    <lineage>
        <taxon>Eukaryota</taxon>
        <taxon>Fungi</taxon>
        <taxon>Dikarya</taxon>
        <taxon>Ascomycota</taxon>
        <taxon>Pezizomycotina</taxon>
        <taxon>Sordariomycetes</taxon>
        <taxon>Sordariomycetidae</taxon>
        <taxon>Sordariales</taxon>
        <taxon>Podosporaceae</taxon>
        <taxon>Cladorrhinum</taxon>
    </lineage>
</organism>
<reference evidence="2" key="1">
    <citation type="journal article" date="2023" name="Mol. Phylogenet. Evol.">
        <title>Genome-scale phylogeny and comparative genomics of the fungal order Sordariales.</title>
        <authorList>
            <person name="Hensen N."/>
            <person name="Bonometti L."/>
            <person name="Westerberg I."/>
            <person name="Brannstrom I.O."/>
            <person name="Guillou S."/>
            <person name="Cros-Aarteil S."/>
            <person name="Calhoun S."/>
            <person name="Haridas S."/>
            <person name="Kuo A."/>
            <person name="Mondo S."/>
            <person name="Pangilinan J."/>
            <person name="Riley R."/>
            <person name="LaButti K."/>
            <person name="Andreopoulos B."/>
            <person name="Lipzen A."/>
            <person name="Chen C."/>
            <person name="Yan M."/>
            <person name="Daum C."/>
            <person name="Ng V."/>
            <person name="Clum A."/>
            <person name="Steindorff A."/>
            <person name="Ohm R.A."/>
            <person name="Martin F."/>
            <person name="Silar P."/>
            <person name="Natvig D.O."/>
            <person name="Lalanne C."/>
            <person name="Gautier V."/>
            <person name="Ament-Velasquez S.L."/>
            <person name="Kruys A."/>
            <person name="Hutchinson M.I."/>
            <person name="Powell A.J."/>
            <person name="Barry K."/>
            <person name="Miller A.N."/>
            <person name="Grigoriev I.V."/>
            <person name="Debuchy R."/>
            <person name="Gladieux P."/>
            <person name="Hiltunen Thoren M."/>
            <person name="Johannesson H."/>
        </authorList>
    </citation>
    <scope>NUCLEOTIDE SEQUENCE</scope>
    <source>
        <strain evidence="2">PSN324</strain>
    </source>
</reference>
<protein>
    <submittedName>
        <fullName evidence="2">Uncharacterized protein</fullName>
    </submittedName>
</protein>